<dbReference type="InterPro" id="IPR050107">
    <property type="entry name" value="ABC_carbohydrate_import_ATPase"/>
</dbReference>
<keyword evidence="2" id="KW-0677">Repeat</keyword>
<evidence type="ECO:0000256" key="3">
    <source>
        <dbReference type="ARBA" id="ARBA00022741"/>
    </source>
</evidence>
<evidence type="ECO:0000256" key="2">
    <source>
        <dbReference type="ARBA" id="ARBA00022737"/>
    </source>
</evidence>
<dbReference type="EMBL" id="BARV01041538">
    <property type="protein sequence ID" value="GAI51686.1"/>
    <property type="molecule type" value="Genomic_DNA"/>
</dbReference>
<evidence type="ECO:0000259" key="5">
    <source>
        <dbReference type="Pfam" id="PF00005"/>
    </source>
</evidence>
<evidence type="ECO:0000313" key="6">
    <source>
        <dbReference type="EMBL" id="GAI51686.1"/>
    </source>
</evidence>
<accession>X1QA49</accession>
<evidence type="ECO:0000256" key="1">
    <source>
        <dbReference type="ARBA" id="ARBA00022448"/>
    </source>
</evidence>
<sequence length="146" mass="16876">PREAVQEGIQCVYQESAIVEQLSIAENFFIGQEPVKRYANGLINFVDFGKMREESKRYLTKLGFNLNVTEEIRNFSGGERQAVTVMRALYFNPRILLLDEPATALSEKAKRKIFTLFREARKICPMISLSINLKLTPFRARIWSKL</sequence>
<keyword evidence="4" id="KW-0067">ATP-binding</keyword>
<name>X1QA49_9ZZZZ</name>
<dbReference type="GO" id="GO:0005524">
    <property type="term" value="F:ATP binding"/>
    <property type="evidence" value="ECO:0007669"/>
    <property type="project" value="UniProtKB-KW"/>
</dbReference>
<dbReference type="PANTHER" id="PTHR43790:SF9">
    <property type="entry name" value="GALACTOFURANOSE TRANSPORTER ATP-BINDING PROTEIN YTFR"/>
    <property type="match status" value="1"/>
</dbReference>
<dbReference type="PANTHER" id="PTHR43790">
    <property type="entry name" value="CARBOHYDRATE TRANSPORT ATP-BINDING PROTEIN MG119-RELATED"/>
    <property type="match status" value="1"/>
</dbReference>
<feature type="domain" description="ABC transporter" evidence="5">
    <location>
        <begin position="3"/>
        <end position="102"/>
    </location>
</feature>
<dbReference type="InterPro" id="IPR003439">
    <property type="entry name" value="ABC_transporter-like_ATP-bd"/>
</dbReference>
<gene>
    <name evidence="6" type="ORF">S06H3_62837</name>
</gene>
<protein>
    <recommendedName>
        <fullName evidence="5">ABC transporter domain-containing protein</fullName>
    </recommendedName>
</protein>
<keyword evidence="3" id="KW-0547">Nucleotide-binding</keyword>
<dbReference type="Pfam" id="PF00005">
    <property type="entry name" value="ABC_tran"/>
    <property type="match status" value="1"/>
</dbReference>
<dbReference type="InterPro" id="IPR027417">
    <property type="entry name" value="P-loop_NTPase"/>
</dbReference>
<dbReference type="Gene3D" id="3.40.50.300">
    <property type="entry name" value="P-loop containing nucleotide triphosphate hydrolases"/>
    <property type="match status" value="1"/>
</dbReference>
<organism evidence="6">
    <name type="scientific">marine sediment metagenome</name>
    <dbReference type="NCBI Taxonomy" id="412755"/>
    <lineage>
        <taxon>unclassified sequences</taxon>
        <taxon>metagenomes</taxon>
        <taxon>ecological metagenomes</taxon>
    </lineage>
</organism>
<feature type="non-terminal residue" evidence="6">
    <location>
        <position position="146"/>
    </location>
</feature>
<keyword evidence="1" id="KW-0813">Transport</keyword>
<proteinExistence type="predicted"/>
<reference evidence="6" key="1">
    <citation type="journal article" date="2014" name="Front. Microbiol.">
        <title>High frequency of phylogenetically diverse reductive dehalogenase-homologous genes in deep subseafloor sedimentary metagenomes.</title>
        <authorList>
            <person name="Kawai M."/>
            <person name="Futagami T."/>
            <person name="Toyoda A."/>
            <person name="Takaki Y."/>
            <person name="Nishi S."/>
            <person name="Hori S."/>
            <person name="Arai W."/>
            <person name="Tsubouchi T."/>
            <person name="Morono Y."/>
            <person name="Uchiyama I."/>
            <person name="Ito T."/>
            <person name="Fujiyama A."/>
            <person name="Inagaki F."/>
            <person name="Takami H."/>
        </authorList>
    </citation>
    <scope>NUCLEOTIDE SEQUENCE</scope>
    <source>
        <strain evidence="6">Expedition CK06-06</strain>
    </source>
</reference>
<dbReference type="GO" id="GO:0016887">
    <property type="term" value="F:ATP hydrolysis activity"/>
    <property type="evidence" value="ECO:0007669"/>
    <property type="project" value="InterPro"/>
</dbReference>
<feature type="non-terminal residue" evidence="6">
    <location>
        <position position="1"/>
    </location>
</feature>
<comment type="caution">
    <text evidence="6">The sequence shown here is derived from an EMBL/GenBank/DDBJ whole genome shotgun (WGS) entry which is preliminary data.</text>
</comment>
<dbReference type="AlphaFoldDB" id="X1QA49"/>
<evidence type="ECO:0000256" key="4">
    <source>
        <dbReference type="ARBA" id="ARBA00022840"/>
    </source>
</evidence>
<dbReference type="SUPFAM" id="SSF52540">
    <property type="entry name" value="P-loop containing nucleoside triphosphate hydrolases"/>
    <property type="match status" value="1"/>
</dbReference>